<comment type="caution">
    <text evidence="4">The sequence shown here is derived from an EMBL/GenBank/DDBJ whole genome shotgun (WGS) entry which is preliminary data.</text>
</comment>
<feature type="domain" description="WCX" evidence="3">
    <location>
        <begin position="224"/>
        <end position="299"/>
    </location>
</feature>
<dbReference type="InterPro" id="IPR026881">
    <property type="entry name" value="WYL_dom"/>
</dbReference>
<dbReference type="InterPro" id="IPR013196">
    <property type="entry name" value="HTH_11"/>
</dbReference>
<dbReference type="Gene3D" id="1.10.10.10">
    <property type="entry name" value="Winged helix-like DNA-binding domain superfamily/Winged helix DNA-binding domain"/>
    <property type="match status" value="1"/>
</dbReference>
<feature type="domain" description="WYL" evidence="2">
    <location>
        <begin position="132"/>
        <end position="194"/>
    </location>
</feature>
<proteinExistence type="predicted"/>
<dbReference type="PANTHER" id="PTHR34580">
    <property type="match status" value="1"/>
</dbReference>
<accession>A0A3Z9X2X6</accession>
<dbReference type="Proteomes" id="UP000333665">
    <property type="component" value="Unassembled WGS sequence"/>
</dbReference>
<dbReference type="Pfam" id="PF13280">
    <property type="entry name" value="WYL"/>
    <property type="match status" value="1"/>
</dbReference>
<evidence type="ECO:0000313" key="7">
    <source>
        <dbReference type="Proteomes" id="UP000557830"/>
    </source>
</evidence>
<evidence type="ECO:0000313" key="6">
    <source>
        <dbReference type="Proteomes" id="UP000333665"/>
    </source>
</evidence>
<dbReference type="EMBL" id="AACRQU010000007">
    <property type="protein sequence ID" value="EAL8416598.1"/>
    <property type="molecule type" value="Genomic_DNA"/>
</dbReference>
<dbReference type="RefSeq" id="WP_025399263.1">
    <property type="nucleotide sequence ID" value="NZ_AP028341.1"/>
</dbReference>
<organism evidence="4 7">
    <name type="scientific">Campylobacter coli</name>
    <dbReference type="NCBI Taxonomy" id="195"/>
    <lineage>
        <taxon>Bacteria</taxon>
        <taxon>Pseudomonadati</taxon>
        <taxon>Campylobacterota</taxon>
        <taxon>Epsilonproteobacteria</taxon>
        <taxon>Campylobacterales</taxon>
        <taxon>Campylobacteraceae</taxon>
        <taxon>Campylobacter</taxon>
    </lineage>
</organism>
<protein>
    <submittedName>
        <fullName evidence="4">Transcriptional regulator</fullName>
    </submittedName>
</protein>
<dbReference type="InterPro" id="IPR036390">
    <property type="entry name" value="WH_DNA-bd_sf"/>
</dbReference>
<evidence type="ECO:0000259" key="3">
    <source>
        <dbReference type="Pfam" id="PF25583"/>
    </source>
</evidence>
<evidence type="ECO:0000313" key="5">
    <source>
        <dbReference type="EMBL" id="EAL8416598.1"/>
    </source>
</evidence>
<dbReference type="InterPro" id="IPR051534">
    <property type="entry name" value="CBASS_pafABC_assoc_protein"/>
</dbReference>
<sequence length="305" mass="35955">MKDFKKYIANSKLTRLEILYDRLVKSENGITIKELAQELNVSTKTIKRDMQEVLEPMGLVKNGKKWYIDTSKDTQKQDDKIILEVLDTMAKSAGNSFYAKAHPLLCRFSQNISNPIHTSLDAEKLEEKDLNHFQILEQAISTKTQIVFKYENKLFQVKPLKLAFFSGFWYLLAFDMKKRDIFKKFYLKNIQNITLTQESFQTDEILEARLRKVNSIWFSLDKPFVVRLLVEEPVRKYFERKPLNSQIITGKDKDGSIEIELEINHEMEILPLVYYYIPYIKVLEPDFIADKVKEVVKDYLEQISK</sequence>
<gene>
    <name evidence="4" type="ORF">BU953_07830</name>
    <name evidence="5" type="ORF">DYF97_04255</name>
</gene>
<dbReference type="AlphaFoldDB" id="A0A3Z9X2X6"/>
<dbReference type="SUPFAM" id="SSF46785">
    <property type="entry name" value="Winged helix' DNA-binding domain"/>
    <property type="match status" value="1"/>
</dbReference>
<dbReference type="PANTHER" id="PTHR34580:SF1">
    <property type="entry name" value="PROTEIN PAFC"/>
    <property type="match status" value="1"/>
</dbReference>
<name>A0A3Z9X2X6_CAMCO</name>
<reference evidence="4 7" key="1">
    <citation type="submission" date="2018-05" db="EMBL/GenBank/DDBJ databases">
        <authorList>
            <consortium name="NARMS: The National Antimicrobial Resistance Monitoring System"/>
        </authorList>
    </citation>
    <scope>NUCLEOTIDE SEQUENCE [LARGE SCALE GENOMIC DNA]</scope>
    <source>
        <strain evidence="5 6">FSIS11812579</strain>
        <strain evidence="4 7">FSIS1609200</strain>
    </source>
</reference>
<dbReference type="PROSITE" id="PS52050">
    <property type="entry name" value="WYL"/>
    <property type="match status" value="1"/>
</dbReference>
<dbReference type="Pfam" id="PF25583">
    <property type="entry name" value="WCX"/>
    <property type="match status" value="1"/>
</dbReference>
<evidence type="ECO:0000259" key="1">
    <source>
        <dbReference type="Pfam" id="PF08279"/>
    </source>
</evidence>
<dbReference type="EMBL" id="AABUYW010000016">
    <property type="protein sequence ID" value="EAJ1077504.1"/>
    <property type="molecule type" value="Genomic_DNA"/>
</dbReference>
<dbReference type="InterPro" id="IPR057727">
    <property type="entry name" value="WCX_dom"/>
</dbReference>
<evidence type="ECO:0000313" key="4">
    <source>
        <dbReference type="EMBL" id="EAJ1077504.1"/>
    </source>
</evidence>
<dbReference type="Pfam" id="PF08279">
    <property type="entry name" value="HTH_11"/>
    <property type="match status" value="1"/>
</dbReference>
<feature type="domain" description="Helix-turn-helix type 11" evidence="1">
    <location>
        <begin position="18"/>
        <end position="52"/>
    </location>
</feature>
<evidence type="ECO:0000259" key="2">
    <source>
        <dbReference type="Pfam" id="PF13280"/>
    </source>
</evidence>
<dbReference type="InterPro" id="IPR036388">
    <property type="entry name" value="WH-like_DNA-bd_sf"/>
</dbReference>
<dbReference type="Proteomes" id="UP000557830">
    <property type="component" value="Unassembled WGS sequence"/>
</dbReference>